<dbReference type="AlphaFoldDB" id="A0A8J7B7P8"/>
<keyword evidence="2" id="KW-1185">Reference proteome</keyword>
<protein>
    <submittedName>
        <fullName evidence="1">Uncharacterized protein</fullName>
    </submittedName>
</protein>
<sequence>MASVECQSLAPLAVRVVCKGIVFTVKSWKTLQSRDRAQNKSIARKCFNQLKEF</sequence>
<evidence type="ECO:0000313" key="2">
    <source>
        <dbReference type="Proteomes" id="UP000654482"/>
    </source>
</evidence>
<comment type="caution">
    <text evidence="1">The sequence shown here is derived from an EMBL/GenBank/DDBJ whole genome shotgun (WGS) entry which is preliminary data.</text>
</comment>
<gene>
    <name evidence="1" type="ORF">IQ249_01300</name>
</gene>
<organism evidence="1 2">
    <name type="scientific">Lusitaniella coriacea LEGE 07157</name>
    <dbReference type="NCBI Taxonomy" id="945747"/>
    <lineage>
        <taxon>Bacteria</taxon>
        <taxon>Bacillati</taxon>
        <taxon>Cyanobacteriota</taxon>
        <taxon>Cyanophyceae</taxon>
        <taxon>Spirulinales</taxon>
        <taxon>Lusitaniellaceae</taxon>
        <taxon>Lusitaniella</taxon>
    </lineage>
</organism>
<accession>A0A8J7B7P8</accession>
<dbReference type="EMBL" id="JADEWZ010000002">
    <property type="protein sequence ID" value="MBE9114520.1"/>
    <property type="molecule type" value="Genomic_DNA"/>
</dbReference>
<evidence type="ECO:0000313" key="1">
    <source>
        <dbReference type="EMBL" id="MBE9114520.1"/>
    </source>
</evidence>
<reference evidence="1" key="1">
    <citation type="submission" date="2020-10" db="EMBL/GenBank/DDBJ databases">
        <authorList>
            <person name="Castelo-Branco R."/>
            <person name="Eusebio N."/>
            <person name="Adriana R."/>
            <person name="Vieira A."/>
            <person name="Brugerolle De Fraissinette N."/>
            <person name="Rezende De Castro R."/>
            <person name="Schneider M.P."/>
            <person name="Vasconcelos V."/>
            <person name="Leao P.N."/>
        </authorList>
    </citation>
    <scope>NUCLEOTIDE SEQUENCE</scope>
    <source>
        <strain evidence="1">LEGE 07157</strain>
    </source>
</reference>
<dbReference type="Proteomes" id="UP000654482">
    <property type="component" value="Unassembled WGS sequence"/>
</dbReference>
<name>A0A8J7B7P8_9CYAN</name>
<proteinExistence type="predicted"/>